<dbReference type="GO" id="GO:0005886">
    <property type="term" value="C:plasma membrane"/>
    <property type="evidence" value="ECO:0007669"/>
    <property type="project" value="UniProtKB-SubCell"/>
</dbReference>
<organism evidence="11">
    <name type="scientific">hydrothermal vent metagenome</name>
    <dbReference type="NCBI Taxonomy" id="652676"/>
    <lineage>
        <taxon>unclassified sequences</taxon>
        <taxon>metagenomes</taxon>
        <taxon>ecological metagenomes</taxon>
    </lineage>
</organism>
<dbReference type="InterPro" id="IPR006312">
    <property type="entry name" value="TatA/E"/>
</dbReference>
<feature type="transmembrane region" description="Helical" evidence="10">
    <location>
        <begin position="6"/>
        <end position="21"/>
    </location>
</feature>
<gene>
    <name evidence="11" type="ORF">MNBD_GAMMA01-151</name>
</gene>
<dbReference type="EMBL" id="UOEW01000210">
    <property type="protein sequence ID" value="VAW38621.1"/>
    <property type="molecule type" value="Genomic_DNA"/>
</dbReference>
<dbReference type="HAMAP" id="MF_00236">
    <property type="entry name" value="TatA_E"/>
    <property type="match status" value="1"/>
</dbReference>
<keyword evidence="5" id="KW-0653">Protein transport</keyword>
<comment type="subcellular location">
    <subcellularLocation>
        <location evidence="1">Cell membrane</location>
        <topology evidence="1">Single-pass membrane protein</topology>
    </subcellularLocation>
</comment>
<keyword evidence="2" id="KW-0813">Transport</keyword>
<evidence type="ECO:0000256" key="9">
    <source>
        <dbReference type="SAM" id="MobiDB-lite"/>
    </source>
</evidence>
<keyword evidence="3" id="KW-1003">Cell membrane</keyword>
<dbReference type="InterPro" id="IPR003369">
    <property type="entry name" value="TatA/B/E"/>
</dbReference>
<dbReference type="AlphaFoldDB" id="A0A3B0V6N2"/>
<sequence length="74" mass="8052">MGISPIQIGIILLIVVLIFGTKKLKNIGGDLGEAVRGFKKGIKDEDTPDTLEEKPDVTVEKVTKKTKTKNSEKS</sequence>
<evidence type="ECO:0000256" key="8">
    <source>
        <dbReference type="ARBA" id="ARBA00023136"/>
    </source>
</evidence>
<evidence type="ECO:0000256" key="7">
    <source>
        <dbReference type="ARBA" id="ARBA00023010"/>
    </source>
</evidence>
<evidence type="ECO:0000256" key="2">
    <source>
        <dbReference type="ARBA" id="ARBA00022448"/>
    </source>
</evidence>
<evidence type="ECO:0000256" key="4">
    <source>
        <dbReference type="ARBA" id="ARBA00022692"/>
    </source>
</evidence>
<proteinExistence type="inferred from homology"/>
<evidence type="ECO:0000256" key="5">
    <source>
        <dbReference type="ARBA" id="ARBA00022927"/>
    </source>
</evidence>
<reference evidence="11" key="1">
    <citation type="submission" date="2018-06" db="EMBL/GenBank/DDBJ databases">
        <authorList>
            <person name="Zhirakovskaya E."/>
        </authorList>
    </citation>
    <scope>NUCLEOTIDE SEQUENCE</scope>
</reference>
<evidence type="ECO:0000256" key="3">
    <source>
        <dbReference type="ARBA" id="ARBA00022475"/>
    </source>
</evidence>
<dbReference type="PANTHER" id="PTHR42982:SF1">
    <property type="entry name" value="SEC-INDEPENDENT PROTEIN TRANSLOCASE PROTEIN TATA"/>
    <property type="match status" value="1"/>
</dbReference>
<keyword evidence="8 10" id="KW-0472">Membrane</keyword>
<evidence type="ECO:0000313" key="11">
    <source>
        <dbReference type="EMBL" id="VAW38621.1"/>
    </source>
</evidence>
<evidence type="ECO:0000256" key="10">
    <source>
        <dbReference type="SAM" id="Phobius"/>
    </source>
</evidence>
<keyword evidence="4 10" id="KW-0812">Transmembrane</keyword>
<dbReference type="PANTHER" id="PTHR42982">
    <property type="entry name" value="SEC-INDEPENDENT PROTEIN TRANSLOCASE PROTEIN TATA"/>
    <property type="match status" value="1"/>
</dbReference>
<dbReference type="GO" id="GO:0043953">
    <property type="term" value="P:protein transport by the Tat complex"/>
    <property type="evidence" value="ECO:0007669"/>
    <property type="project" value="InterPro"/>
</dbReference>
<dbReference type="NCBIfam" id="TIGR01411">
    <property type="entry name" value="tatAE"/>
    <property type="match status" value="1"/>
</dbReference>
<evidence type="ECO:0000256" key="6">
    <source>
        <dbReference type="ARBA" id="ARBA00022989"/>
    </source>
</evidence>
<evidence type="ECO:0000256" key="1">
    <source>
        <dbReference type="ARBA" id="ARBA00004162"/>
    </source>
</evidence>
<protein>
    <submittedName>
        <fullName evidence="11">Twin-arginine translocation protein TatA</fullName>
    </submittedName>
</protein>
<accession>A0A3B0V6N2</accession>
<keyword evidence="6 10" id="KW-1133">Transmembrane helix</keyword>
<dbReference type="Gene3D" id="1.20.5.3310">
    <property type="match status" value="1"/>
</dbReference>
<keyword evidence="7" id="KW-0811">Translocation</keyword>
<dbReference type="Pfam" id="PF02416">
    <property type="entry name" value="TatA_B_E"/>
    <property type="match status" value="1"/>
</dbReference>
<name>A0A3B0V6N2_9ZZZZ</name>
<feature type="region of interest" description="Disordered" evidence="9">
    <location>
        <begin position="42"/>
        <end position="74"/>
    </location>
</feature>